<evidence type="ECO:0000259" key="2">
    <source>
        <dbReference type="Pfam" id="PF09603"/>
    </source>
</evidence>
<dbReference type="NCBIfam" id="TIGR02145">
    <property type="entry name" value="Fib_succ_major"/>
    <property type="match status" value="1"/>
</dbReference>
<dbReference type="EMBL" id="JACOOK010000003">
    <property type="protein sequence ID" value="MBC5616718.1"/>
    <property type="molecule type" value="Genomic_DNA"/>
</dbReference>
<feature type="signal peptide" evidence="1">
    <location>
        <begin position="1"/>
        <end position="21"/>
    </location>
</feature>
<dbReference type="RefSeq" id="WP_118655798.1">
    <property type="nucleotide sequence ID" value="NZ_JACOOK010000003.1"/>
</dbReference>
<keyword evidence="4" id="KW-1185">Reference proteome</keyword>
<dbReference type="PROSITE" id="PS51257">
    <property type="entry name" value="PROKAR_LIPOPROTEIN"/>
    <property type="match status" value="1"/>
</dbReference>
<dbReference type="InterPro" id="IPR024361">
    <property type="entry name" value="BACON"/>
</dbReference>
<name>A0ABR7CM30_9BACT</name>
<dbReference type="Gene3D" id="2.60.40.10">
    <property type="entry name" value="Immunoglobulins"/>
    <property type="match status" value="1"/>
</dbReference>
<protein>
    <recommendedName>
        <fullName evidence="2">Fibrobacter succinogenes major paralogous domain-containing protein</fullName>
    </recommendedName>
</protein>
<accession>A0ABR7CM30</accession>
<sequence>MKKKIYLWAAFVLPLLFVACSDDKNDDPVDPVLKFKEAEVIADPAGGTYTAELESNVAWTVTSKSSNISSLNMESGKGNATLSFFVSPKTGDDVTGNITVKAASSALTAVLTVKQDKISIAFVPADTTASMDGGEFKAKLVCNTEWEVTGVAGSFEGADLGDSGKGDHTFTLKIGANESEETLVYELTVSTKFSPLMEAMEATYTITQGVPSLEYGGVTYKIVKLADDRWWMAENLRYLPAGKTPSSDPADGNGVWYPGFLGEPATDAASVEKMGYLYDYATAFGVSEITASNWNQQEGKQGICPEGWHIPTKAELDALAGAGNEAEGIAPGKYYVAEQKGAPLADLNGAGFDVVLSGAINKTTDQAEGKYASNAKDLDYNSLGYFMGSTGYQFKLNDKTGATTAQSYSMLLTNNATYQRAQVMYGPIFGGQAVRCIKDEAK</sequence>
<keyword evidence="1" id="KW-0732">Signal</keyword>
<evidence type="ECO:0000313" key="4">
    <source>
        <dbReference type="Proteomes" id="UP000636891"/>
    </source>
</evidence>
<dbReference type="Pfam" id="PF09603">
    <property type="entry name" value="Fib_succ_major"/>
    <property type="match status" value="1"/>
</dbReference>
<feature type="chain" id="PRO_5045165948" description="Fibrobacter succinogenes major paralogous domain-containing protein" evidence="1">
    <location>
        <begin position="22"/>
        <end position="442"/>
    </location>
</feature>
<gene>
    <name evidence="3" type="ORF">H8S08_06760</name>
</gene>
<reference evidence="3 4" key="1">
    <citation type="submission" date="2020-08" db="EMBL/GenBank/DDBJ databases">
        <title>Genome public.</title>
        <authorList>
            <person name="Liu C."/>
            <person name="Sun Q."/>
        </authorList>
    </citation>
    <scope>NUCLEOTIDE SEQUENCE [LARGE SCALE GENOMIC DNA]</scope>
    <source>
        <strain evidence="3 4">New-7</strain>
    </source>
</reference>
<dbReference type="CDD" id="cd14948">
    <property type="entry name" value="BACON"/>
    <property type="match status" value="1"/>
</dbReference>
<dbReference type="InterPro" id="IPR011871">
    <property type="entry name" value="Fib_succ_major"/>
</dbReference>
<dbReference type="InterPro" id="IPR013783">
    <property type="entry name" value="Ig-like_fold"/>
</dbReference>
<comment type="caution">
    <text evidence="3">The sequence shown here is derived from an EMBL/GenBank/DDBJ whole genome shotgun (WGS) entry which is preliminary data.</text>
</comment>
<proteinExistence type="predicted"/>
<feature type="domain" description="Fibrobacter succinogenes major paralogous" evidence="2">
    <location>
        <begin position="228"/>
        <end position="372"/>
    </location>
</feature>
<evidence type="ECO:0000256" key="1">
    <source>
        <dbReference type="SAM" id="SignalP"/>
    </source>
</evidence>
<evidence type="ECO:0000313" key="3">
    <source>
        <dbReference type="EMBL" id="MBC5616718.1"/>
    </source>
</evidence>
<organism evidence="3 4">
    <name type="scientific">Alistipes hominis</name>
    <dbReference type="NCBI Taxonomy" id="2763015"/>
    <lineage>
        <taxon>Bacteria</taxon>
        <taxon>Pseudomonadati</taxon>
        <taxon>Bacteroidota</taxon>
        <taxon>Bacteroidia</taxon>
        <taxon>Bacteroidales</taxon>
        <taxon>Rikenellaceae</taxon>
        <taxon>Alistipes</taxon>
    </lineage>
</organism>
<dbReference type="Proteomes" id="UP000636891">
    <property type="component" value="Unassembled WGS sequence"/>
</dbReference>